<dbReference type="SMART" id="SM00225">
    <property type="entry name" value="BTB"/>
    <property type="match status" value="1"/>
</dbReference>
<evidence type="ECO:0000259" key="12">
    <source>
        <dbReference type="PROSITE" id="PS50097"/>
    </source>
</evidence>
<dbReference type="SUPFAM" id="SSF55424">
    <property type="entry name" value="FAD/NAD-linked reductases, dimerisation (C-terminal) domain"/>
    <property type="match status" value="1"/>
</dbReference>
<accession>A0A9Q0S1K0</accession>
<dbReference type="Pfam" id="PF00651">
    <property type="entry name" value="BTB"/>
    <property type="match status" value="1"/>
</dbReference>
<dbReference type="CDD" id="cd18315">
    <property type="entry name" value="BTB_POZ_BAB-like"/>
    <property type="match status" value="1"/>
</dbReference>
<dbReference type="Gene3D" id="3.50.50.60">
    <property type="entry name" value="FAD/NAD(P)-binding domain"/>
    <property type="match status" value="2"/>
</dbReference>
<evidence type="ECO:0000256" key="3">
    <source>
        <dbReference type="ARBA" id="ARBA00006442"/>
    </source>
</evidence>
<feature type="domain" description="BTB" evidence="12">
    <location>
        <begin position="34"/>
        <end position="99"/>
    </location>
</feature>
<keyword evidence="8" id="KW-0560">Oxidoreductase</keyword>
<dbReference type="GO" id="GO:0016174">
    <property type="term" value="F:NAD(P)H oxidase H2O2-forming activity"/>
    <property type="evidence" value="ECO:0007669"/>
    <property type="project" value="TreeGrafter"/>
</dbReference>
<dbReference type="SUPFAM" id="SSF54695">
    <property type="entry name" value="POZ domain"/>
    <property type="match status" value="1"/>
</dbReference>
<dbReference type="GO" id="GO:0006915">
    <property type="term" value="P:apoptotic process"/>
    <property type="evidence" value="ECO:0007669"/>
    <property type="project" value="UniProtKB-KW"/>
</dbReference>
<evidence type="ECO:0000313" key="14">
    <source>
        <dbReference type="Proteomes" id="UP001151699"/>
    </source>
</evidence>
<dbReference type="Gene3D" id="3.30.390.30">
    <property type="match status" value="1"/>
</dbReference>
<evidence type="ECO:0000256" key="7">
    <source>
        <dbReference type="ARBA" id="ARBA00022946"/>
    </source>
</evidence>
<comment type="caution">
    <text evidence="13">The sequence shown here is derived from an EMBL/GenBank/DDBJ whole genome shotgun (WGS) entry which is preliminary data.</text>
</comment>
<dbReference type="InterPro" id="IPR050446">
    <property type="entry name" value="FAD-oxidoreductase/Apoptosis"/>
</dbReference>
<evidence type="ECO:0000256" key="1">
    <source>
        <dbReference type="ARBA" id="ARBA00001974"/>
    </source>
</evidence>
<sequence>MSEGSKEKISLSWLNQISRFRSTFSWLLHKGSLADVTLVAEGGQIQAHRVILTASSTYFASIFISNPCQHPIVVLKDIEYNDLQMVVDLIYHGEVFVHRERIPKFLEAAKLLNVIKLTDILESVHSVELTTLANSPYSPTDSIVTLDITSTDEDIIIADPTPFPHRFLFTSGCRVYFAKKKVDETKIPKCTDFEQFFTKARKENGNRNELFSEIRNEKRSAADQSPIFGEIKATLKPRAPFEKKFSVIPSLTVSSGDRICKNIPIVDNKKETTLSEDKVEPVKPPELIDRREFLRKSLKDFTQFNFFQRTPQMMDVLCETNKEQNIPSPNHELLEKAKNKSAKGSKEPLTSINPDRNKRLWVAAAAVGICAVGLAFLIKQFYSVEETIIVKTETVNDDDNHRKMISPLVLPEKVPYLIIGGGTASWSAFSAIKEHVPNAKVLVVSNETHPPYMRPPLSKELWLSGNSNTDHLDPNVFFERSDFYCDPLEFLSESDGGVYLLSNRTAKQLKLRERKLVLDDGTEIEYDECLIATGSEPRNLVVFQTAPRRIRSRISFLRNLNDFHSIKGIVDKSESVAVVGGGFRATELALALTKYASTTKKVRIFQIFHEDANMGATLPRYLSEWIKKRLAEYGLFVMSNTQIDSVVMENSKLKLGLRNGKMLVVDHVIVALGSQPDVALARTSGLKVSNQNFGFVVNDNLEALPHLYVAGDALFWPGNFGGETEANYDHAMASGRLAGENMVGKRKCFAHQSMFSSIVEPELSFQSVGLIDSALTTVGVFSNGSDLTKNDINTNRGAVFYLKNEKVVGILLWNILNKINIARQVIAEGKNSYDLNEVAQRFEIQK</sequence>
<dbReference type="Gene3D" id="3.30.710.10">
    <property type="entry name" value="Potassium Channel Kv1.1, Chain A"/>
    <property type="match status" value="1"/>
</dbReference>
<name>A0A9Q0S1K0_9DIPT</name>
<comment type="subcellular location">
    <subcellularLocation>
        <location evidence="2">Mitochondrion</location>
    </subcellularLocation>
</comment>
<dbReference type="InterPro" id="IPR023753">
    <property type="entry name" value="FAD/NAD-binding_dom"/>
</dbReference>
<comment type="cofactor">
    <cofactor evidence="1">
        <name>FAD</name>
        <dbReference type="ChEBI" id="CHEBI:57692"/>
    </cofactor>
</comment>
<dbReference type="PRINTS" id="PR00411">
    <property type="entry name" value="PNDRDTASEI"/>
</dbReference>
<comment type="catalytic activity">
    <reaction evidence="11">
        <text>A + NADH + H(+) = AH2 + NAD(+)</text>
        <dbReference type="Rhea" id="RHEA:11356"/>
        <dbReference type="ChEBI" id="CHEBI:13193"/>
        <dbReference type="ChEBI" id="CHEBI:15378"/>
        <dbReference type="ChEBI" id="CHEBI:17499"/>
        <dbReference type="ChEBI" id="CHEBI:57540"/>
        <dbReference type="ChEBI" id="CHEBI:57945"/>
    </reaction>
</comment>
<keyword evidence="14" id="KW-1185">Reference proteome</keyword>
<evidence type="ECO:0000256" key="10">
    <source>
        <dbReference type="ARBA" id="ARBA00023128"/>
    </source>
</evidence>
<dbReference type="GO" id="GO:0033108">
    <property type="term" value="P:mitochondrial respiratory chain complex assembly"/>
    <property type="evidence" value="ECO:0007669"/>
    <property type="project" value="TreeGrafter"/>
</dbReference>
<dbReference type="GO" id="GO:0071949">
    <property type="term" value="F:FAD binding"/>
    <property type="evidence" value="ECO:0007669"/>
    <property type="project" value="TreeGrafter"/>
</dbReference>
<organism evidence="13 14">
    <name type="scientific">Pseudolycoriella hygida</name>
    <dbReference type="NCBI Taxonomy" id="35572"/>
    <lineage>
        <taxon>Eukaryota</taxon>
        <taxon>Metazoa</taxon>
        <taxon>Ecdysozoa</taxon>
        <taxon>Arthropoda</taxon>
        <taxon>Hexapoda</taxon>
        <taxon>Insecta</taxon>
        <taxon>Pterygota</taxon>
        <taxon>Neoptera</taxon>
        <taxon>Endopterygota</taxon>
        <taxon>Diptera</taxon>
        <taxon>Nematocera</taxon>
        <taxon>Sciaroidea</taxon>
        <taxon>Sciaridae</taxon>
        <taxon>Pseudolycoriella</taxon>
    </lineage>
</organism>
<keyword evidence="5" id="KW-0053">Apoptosis</keyword>
<keyword evidence="4" id="KW-0285">Flavoprotein</keyword>
<evidence type="ECO:0000256" key="4">
    <source>
        <dbReference type="ARBA" id="ARBA00022630"/>
    </source>
</evidence>
<dbReference type="InterPro" id="IPR011333">
    <property type="entry name" value="SKP1/BTB/POZ_sf"/>
</dbReference>
<evidence type="ECO:0000256" key="11">
    <source>
        <dbReference type="ARBA" id="ARBA00047786"/>
    </source>
</evidence>
<dbReference type="Pfam" id="PF07992">
    <property type="entry name" value="Pyr_redox_2"/>
    <property type="match status" value="1"/>
</dbReference>
<protein>
    <submittedName>
        <fullName evidence="13">Apoptosis-inducing factor 1, mitochondrial</fullName>
    </submittedName>
</protein>
<dbReference type="SUPFAM" id="SSF51905">
    <property type="entry name" value="FAD/NAD(P)-binding domain"/>
    <property type="match status" value="2"/>
</dbReference>
<dbReference type="SMART" id="SM01353">
    <property type="entry name" value="AIF_C"/>
    <property type="match status" value="1"/>
</dbReference>
<gene>
    <name evidence="13" type="primary">AIF_0</name>
    <name evidence="13" type="ORF">Bhyg_12757</name>
</gene>
<reference evidence="13" key="1">
    <citation type="submission" date="2022-07" db="EMBL/GenBank/DDBJ databases">
        <authorList>
            <person name="Trinca V."/>
            <person name="Uliana J.V.C."/>
            <person name="Torres T.T."/>
            <person name="Ward R.J."/>
            <person name="Monesi N."/>
        </authorList>
    </citation>
    <scope>NUCLEOTIDE SEQUENCE</scope>
    <source>
        <strain evidence="13">HSMRA1968</strain>
        <tissue evidence="13">Whole embryos</tissue>
    </source>
</reference>
<dbReference type="InterPro" id="IPR016156">
    <property type="entry name" value="FAD/NAD-linked_Rdtase_dimer_sf"/>
</dbReference>
<keyword evidence="10" id="KW-0496">Mitochondrion</keyword>
<dbReference type="GO" id="GO:0046983">
    <property type="term" value="F:protein dimerization activity"/>
    <property type="evidence" value="ECO:0007669"/>
    <property type="project" value="InterPro"/>
</dbReference>
<keyword evidence="9" id="KW-0520">NAD</keyword>
<proteinExistence type="inferred from homology"/>
<dbReference type="InterPro" id="IPR029324">
    <property type="entry name" value="AIF_C"/>
</dbReference>
<dbReference type="OrthoDB" id="6029at2759"/>
<evidence type="ECO:0000256" key="2">
    <source>
        <dbReference type="ARBA" id="ARBA00004173"/>
    </source>
</evidence>
<dbReference type="PROSITE" id="PS50097">
    <property type="entry name" value="BTB"/>
    <property type="match status" value="1"/>
</dbReference>
<dbReference type="AlphaFoldDB" id="A0A9Q0S1K0"/>
<evidence type="ECO:0000256" key="8">
    <source>
        <dbReference type="ARBA" id="ARBA00023002"/>
    </source>
</evidence>
<dbReference type="InterPro" id="IPR000210">
    <property type="entry name" value="BTB/POZ_dom"/>
</dbReference>
<dbReference type="InterPro" id="IPR036188">
    <property type="entry name" value="FAD/NAD-bd_sf"/>
</dbReference>
<dbReference type="EMBL" id="WJQU01000003">
    <property type="protein sequence ID" value="KAJ6640008.1"/>
    <property type="molecule type" value="Genomic_DNA"/>
</dbReference>
<dbReference type="GO" id="GO:0005739">
    <property type="term" value="C:mitochondrion"/>
    <property type="evidence" value="ECO:0007669"/>
    <property type="project" value="UniProtKB-SubCell"/>
</dbReference>
<dbReference type="PANTHER" id="PTHR43557:SF4">
    <property type="entry name" value="APOPTOSIS-INDUCING FACTOR 1, MITOCHONDRIAL"/>
    <property type="match status" value="1"/>
</dbReference>
<keyword evidence="6" id="KW-0274">FAD</keyword>
<evidence type="ECO:0000313" key="13">
    <source>
        <dbReference type="EMBL" id="KAJ6640008.1"/>
    </source>
</evidence>
<dbReference type="Proteomes" id="UP001151699">
    <property type="component" value="Chromosome X"/>
</dbReference>
<dbReference type="PANTHER" id="PTHR43557">
    <property type="entry name" value="APOPTOSIS-INDUCING FACTOR 1"/>
    <property type="match status" value="1"/>
</dbReference>
<evidence type="ECO:0000256" key="6">
    <source>
        <dbReference type="ARBA" id="ARBA00022827"/>
    </source>
</evidence>
<evidence type="ECO:0000256" key="5">
    <source>
        <dbReference type="ARBA" id="ARBA00022703"/>
    </source>
</evidence>
<comment type="similarity">
    <text evidence="3">Belongs to the FAD-dependent oxidoreductase family.</text>
</comment>
<evidence type="ECO:0000256" key="9">
    <source>
        <dbReference type="ARBA" id="ARBA00023027"/>
    </source>
</evidence>
<dbReference type="Pfam" id="PF14721">
    <property type="entry name" value="AIF_C"/>
    <property type="match status" value="2"/>
</dbReference>
<keyword evidence="7" id="KW-0809">Transit peptide</keyword>
<dbReference type="PRINTS" id="PR00368">
    <property type="entry name" value="FADPNR"/>
</dbReference>